<feature type="chain" id="PRO_5030622675" evidence="3">
    <location>
        <begin position="24"/>
        <end position="141"/>
    </location>
</feature>
<keyword evidence="2" id="KW-0812">Transmembrane</keyword>
<evidence type="ECO:0000256" key="3">
    <source>
        <dbReference type="SAM" id="SignalP"/>
    </source>
</evidence>
<proteinExistence type="predicted"/>
<accession>A0A7S1S4I1</accession>
<feature type="region of interest" description="Disordered" evidence="1">
    <location>
        <begin position="65"/>
        <end position="89"/>
    </location>
</feature>
<keyword evidence="2" id="KW-1133">Transmembrane helix</keyword>
<keyword evidence="2" id="KW-0472">Membrane</keyword>
<feature type="transmembrane region" description="Helical" evidence="2">
    <location>
        <begin position="31"/>
        <end position="53"/>
    </location>
</feature>
<evidence type="ECO:0000256" key="1">
    <source>
        <dbReference type="SAM" id="MobiDB-lite"/>
    </source>
</evidence>
<organism evidence="4">
    <name type="scientific">Alexandrium catenella</name>
    <name type="common">Red tide dinoflagellate</name>
    <name type="synonym">Gonyaulax catenella</name>
    <dbReference type="NCBI Taxonomy" id="2925"/>
    <lineage>
        <taxon>Eukaryota</taxon>
        <taxon>Sar</taxon>
        <taxon>Alveolata</taxon>
        <taxon>Dinophyceae</taxon>
        <taxon>Gonyaulacales</taxon>
        <taxon>Pyrocystaceae</taxon>
        <taxon>Alexandrium</taxon>
    </lineage>
</organism>
<gene>
    <name evidence="4" type="ORF">ACAT0790_LOCUS61269</name>
</gene>
<dbReference type="AlphaFoldDB" id="A0A7S1S4I1"/>
<evidence type="ECO:0000313" key="4">
    <source>
        <dbReference type="EMBL" id="CAD9184497.1"/>
    </source>
</evidence>
<feature type="signal peptide" evidence="3">
    <location>
        <begin position="1"/>
        <end position="23"/>
    </location>
</feature>
<dbReference type="EMBL" id="HBGE01102748">
    <property type="protein sequence ID" value="CAD9184497.1"/>
    <property type="molecule type" value="Transcribed_RNA"/>
</dbReference>
<name>A0A7S1S4I1_ALECA</name>
<feature type="compositionally biased region" description="Polar residues" evidence="1">
    <location>
        <begin position="75"/>
        <end position="89"/>
    </location>
</feature>
<sequence>MAAPARLLFAALTVLSLLVDAEASFGRAVKRYTSYCLVCCFLVTSFICGLLVLGFMVQKSMVTDDEEGDWPTPQAPSANSTQASLSDPQLTTTTPVQRRLLRLARDIATEAVVVATTTSPPAALAAVANSTASLVALAALG</sequence>
<evidence type="ECO:0000256" key="2">
    <source>
        <dbReference type="SAM" id="Phobius"/>
    </source>
</evidence>
<reference evidence="4" key="1">
    <citation type="submission" date="2021-01" db="EMBL/GenBank/DDBJ databases">
        <authorList>
            <person name="Corre E."/>
            <person name="Pelletier E."/>
            <person name="Niang G."/>
            <person name="Scheremetjew M."/>
            <person name="Finn R."/>
            <person name="Kale V."/>
            <person name="Holt S."/>
            <person name="Cochrane G."/>
            <person name="Meng A."/>
            <person name="Brown T."/>
            <person name="Cohen L."/>
        </authorList>
    </citation>
    <scope>NUCLEOTIDE SEQUENCE</scope>
    <source>
        <strain evidence="4">OF101</strain>
    </source>
</reference>
<keyword evidence="3" id="KW-0732">Signal</keyword>
<protein>
    <submittedName>
        <fullName evidence="4">Uncharacterized protein</fullName>
    </submittedName>
</protein>